<feature type="region of interest" description="Disordered" evidence="1">
    <location>
        <begin position="96"/>
        <end position="125"/>
    </location>
</feature>
<dbReference type="InterPro" id="IPR011990">
    <property type="entry name" value="TPR-like_helical_dom_sf"/>
</dbReference>
<evidence type="ECO:0000313" key="2">
    <source>
        <dbReference type="EMBL" id="KAG5459050.1"/>
    </source>
</evidence>
<comment type="caution">
    <text evidence="2">The sequence shown here is derived from an EMBL/GenBank/DDBJ whole genome shotgun (WGS) entry which is preliminary data.</text>
</comment>
<reference evidence="2 3" key="1">
    <citation type="journal article" name="Sci. Rep.">
        <title>Genome-scale phylogenetic analyses confirm Olpidium as the closest living zoosporic fungus to the non-flagellated, terrestrial fungi.</title>
        <authorList>
            <person name="Chang Y."/>
            <person name="Rochon D."/>
            <person name="Sekimoto S."/>
            <person name="Wang Y."/>
            <person name="Chovatia M."/>
            <person name="Sandor L."/>
            <person name="Salamov A."/>
            <person name="Grigoriev I.V."/>
            <person name="Stajich J.E."/>
            <person name="Spatafora J.W."/>
        </authorList>
    </citation>
    <scope>NUCLEOTIDE SEQUENCE [LARGE SCALE GENOMIC DNA]</scope>
    <source>
        <strain evidence="2">S191</strain>
    </source>
</reference>
<dbReference type="Proteomes" id="UP000673691">
    <property type="component" value="Unassembled WGS sequence"/>
</dbReference>
<name>A0A8H8DI03_9FUNG</name>
<dbReference type="OrthoDB" id="9984275at2759"/>
<dbReference type="AlphaFoldDB" id="A0A8H8DI03"/>
<gene>
    <name evidence="2" type="ORF">BJ554DRAFT_610</name>
</gene>
<evidence type="ECO:0000256" key="1">
    <source>
        <dbReference type="SAM" id="MobiDB-lite"/>
    </source>
</evidence>
<dbReference type="Pfam" id="PF14938">
    <property type="entry name" value="SNAP"/>
    <property type="match status" value="1"/>
</dbReference>
<keyword evidence="3" id="KW-1185">Reference proteome</keyword>
<evidence type="ECO:0008006" key="4">
    <source>
        <dbReference type="Google" id="ProtNLM"/>
    </source>
</evidence>
<dbReference type="Gene3D" id="1.25.40.10">
    <property type="entry name" value="Tetratricopeptide repeat domain"/>
    <property type="match status" value="1"/>
</dbReference>
<proteinExistence type="predicted"/>
<sequence>MESAALVVHQQSNQPVKAGELYNRASDLYHAHGASDKAAEMLEKAGKANEAVDVDRAIEYYIMACTMYEQEDRARFALETFKRTLAVLLKHKSARISDSNGRGHGADGEQVGAVQNVPFDGDSGA</sequence>
<dbReference type="SUPFAM" id="SSF48452">
    <property type="entry name" value="TPR-like"/>
    <property type="match status" value="1"/>
</dbReference>
<dbReference type="EMBL" id="JAEFCI010007458">
    <property type="protein sequence ID" value="KAG5459050.1"/>
    <property type="molecule type" value="Genomic_DNA"/>
</dbReference>
<evidence type="ECO:0000313" key="3">
    <source>
        <dbReference type="Proteomes" id="UP000673691"/>
    </source>
</evidence>
<accession>A0A8H8DI03</accession>
<organism evidence="2 3">
    <name type="scientific">Olpidium bornovanus</name>
    <dbReference type="NCBI Taxonomy" id="278681"/>
    <lineage>
        <taxon>Eukaryota</taxon>
        <taxon>Fungi</taxon>
        <taxon>Fungi incertae sedis</taxon>
        <taxon>Olpidiomycota</taxon>
        <taxon>Olpidiomycotina</taxon>
        <taxon>Olpidiomycetes</taxon>
        <taxon>Olpidiales</taxon>
        <taxon>Olpidiaceae</taxon>
        <taxon>Olpidium</taxon>
    </lineage>
</organism>
<protein>
    <recommendedName>
        <fullName evidence="4">Gamma-soluble NSF attachment protein</fullName>
    </recommendedName>
</protein>